<feature type="region of interest" description="Disordered" evidence="1">
    <location>
        <begin position="1"/>
        <end position="48"/>
    </location>
</feature>
<keyword evidence="3" id="KW-1185">Reference proteome</keyword>
<sequence length="67" mass="7611">MLITANRSNRRTRGSLGDDAVPSSGPVSLIPSRSHSTKSRSTKSSARRRNENGCYWIKYNKWYLPLQ</sequence>
<evidence type="ECO:0000313" key="3">
    <source>
        <dbReference type="Proteomes" id="UP001066276"/>
    </source>
</evidence>
<evidence type="ECO:0000256" key="1">
    <source>
        <dbReference type="SAM" id="MobiDB-lite"/>
    </source>
</evidence>
<feature type="compositionally biased region" description="Basic residues" evidence="1">
    <location>
        <begin position="35"/>
        <end position="47"/>
    </location>
</feature>
<dbReference type="Proteomes" id="UP001066276">
    <property type="component" value="Chromosome 7"/>
</dbReference>
<gene>
    <name evidence="2" type="ORF">NDU88_010889</name>
</gene>
<comment type="caution">
    <text evidence="2">The sequence shown here is derived from an EMBL/GenBank/DDBJ whole genome shotgun (WGS) entry which is preliminary data.</text>
</comment>
<name>A0AAV7PW69_PLEWA</name>
<organism evidence="2 3">
    <name type="scientific">Pleurodeles waltl</name>
    <name type="common">Iberian ribbed newt</name>
    <dbReference type="NCBI Taxonomy" id="8319"/>
    <lineage>
        <taxon>Eukaryota</taxon>
        <taxon>Metazoa</taxon>
        <taxon>Chordata</taxon>
        <taxon>Craniata</taxon>
        <taxon>Vertebrata</taxon>
        <taxon>Euteleostomi</taxon>
        <taxon>Amphibia</taxon>
        <taxon>Batrachia</taxon>
        <taxon>Caudata</taxon>
        <taxon>Salamandroidea</taxon>
        <taxon>Salamandridae</taxon>
        <taxon>Pleurodelinae</taxon>
        <taxon>Pleurodeles</taxon>
    </lineage>
</organism>
<dbReference type="AlphaFoldDB" id="A0AAV7PW69"/>
<evidence type="ECO:0000313" key="2">
    <source>
        <dbReference type="EMBL" id="KAJ1132582.1"/>
    </source>
</evidence>
<reference evidence="2" key="1">
    <citation type="journal article" date="2022" name="bioRxiv">
        <title>Sequencing and chromosome-scale assembly of the giantPleurodeles waltlgenome.</title>
        <authorList>
            <person name="Brown T."/>
            <person name="Elewa A."/>
            <person name="Iarovenko S."/>
            <person name="Subramanian E."/>
            <person name="Araus A.J."/>
            <person name="Petzold A."/>
            <person name="Susuki M."/>
            <person name="Suzuki K.-i.T."/>
            <person name="Hayashi T."/>
            <person name="Toyoda A."/>
            <person name="Oliveira C."/>
            <person name="Osipova E."/>
            <person name="Leigh N.D."/>
            <person name="Simon A."/>
            <person name="Yun M.H."/>
        </authorList>
    </citation>
    <scope>NUCLEOTIDE SEQUENCE</scope>
    <source>
        <strain evidence="2">20211129_DDA</strain>
        <tissue evidence="2">Liver</tissue>
    </source>
</reference>
<accession>A0AAV7PW69</accession>
<dbReference type="EMBL" id="JANPWB010000011">
    <property type="protein sequence ID" value="KAJ1132582.1"/>
    <property type="molecule type" value="Genomic_DNA"/>
</dbReference>
<proteinExistence type="predicted"/>
<protein>
    <submittedName>
        <fullName evidence="2">Uncharacterized protein</fullName>
    </submittedName>
</protein>